<feature type="transmembrane region" description="Helical" evidence="1">
    <location>
        <begin position="123"/>
        <end position="143"/>
    </location>
</feature>
<dbReference type="EMBL" id="JBFATE010000002">
    <property type="protein sequence ID" value="MEV5244617.1"/>
    <property type="molecule type" value="Genomic_DNA"/>
</dbReference>
<feature type="transmembrane region" description="Helical" evidence="1">
    <location>
        <begin position="57"/>
        <end position="76"/>
    </location>
</feature>
<evidence type="ECO:0000256" key="1">
    <source>
        <dbReference type="SAM" id="Phobius"/>
    </source>
</evidence>
<organism evidence="2 3">
    <name type="scientific">Streptomyces werraensis</name>
    <dbReference type="NCBI Taxonomy" id="68284"/>
    <lineage>
        <taxon>Bacteria</taxon>
        <taxon>Bacillati</taxon>
        <taxon>Actinomycetota</taxon>
        <taxon>Actinomycetes</taxon>
        <taxon>Kitasatosporales</taxon>
        <taxon>Streptomycetaceae</taxon>
        <taxon>Streptomyces</taxon>
    </lineage>
</organism>
<feature type="transmembrane region" description="Helical" evidence="1">
    <location>
        <begin position="155"/>
        <end position="176"/>
    </location>
</feature>
<feature type="transmembrane region" description="Helical" evidence="1">
    <location>
        <begin position="96"/>
        <end position="117"/>
    </location>
</feature>
<reference evidence="2 3" key="1">
    <citation type="submission" date="2024-06" db="EMBL/GenBank/DDBJ databases">
        <title>The Natural Products Discovery Center: Release of the First 8490 Sequenced Strains for Exploring Actinobacteria Biosynthetic Diversity.</title>
        <authorList>
            <person name="Kalkreuter E."/>
            <person name="Kautsar S.A."/>
            <person name="Yang D."/>
            <person name="Bader C.D."/>
            <person name="Teijaro C.N."/>
            <person name="Fluegel L."/>
            <person name="Davis C.M."/>
            <person name="Simpson J.R."/>
            <person name="Lauterbach L."/>
            <person name="Steele A.D."/>
            <person name="Gui C."/>
            <person name="Meng S."/>
            <person name="Li G."/>
            <person name="Viehrig K."/>
            <person name="Ye F."/>
            <person name="Su P."/>
            <person name="Kiefer A.F."/>
            <person name="Nichols A."/>
            <person name="Cepeda A.J."/>
            <person name="Yan W."/>
            <person name="Fan B."/>
            <person name="Jiang Y."/>
            <person name="Adhikari A."/>
            <person name="Zheng C.-J."/>
            <person name="Schuster L."/>
            <person name="Cowan T.M."/>
            <person name="Smanski M.J."/>
            <person name="Chevrette M.G."/>
            <person name="De Carvalho L.P.S."/>
            <person name="Shen B."/>
        </authorList>
    </citation>
    <scope>NUCLEOTIDE SEQUENCE [LARGE SCALE GENOMIC DNA]</scope>
    <source>
        <strain evidence="2 3">NPDC052768</strain>
    </source>
</reference>
<keyword evidence="3" id="KW-1185">Reference proteome</keyword>
<evidence type="ECO:0008006" key="4">
    <source>
        <dbReference type="Google" id="ProtNLM"/>
    </source>
</evidence>
<evidence type="ECO:0000313" key="2">
    <source>
        <dbReference type="EMBL" id="MEV5244617.1"/>
    </source>
</evidence>
<accession>A0ABV3J8X3</accession>
<dbReference type="GeneID" id="91511980"/>
<protein>
    <recommendedName>
        <fullName evidence="4">Integral membrane protein</fullName>
    </recommendedName>
</protein>
<dbReference type="Proteomes" id="UP001552527">
    <property type="component" value="Unassembled WGS sequence"/>
</dbReference>
<evidence type="ECO:0000313" key="3">
    <source>
        <dbReference type="Proteomes" id="UP001552527"/>
    </source>
</evidence>
<keyword evidence="1" id="KW-0472">Membrane</keyword>
<keyword evidence="1" id="KW-0812">Transmembrane</keyword>
<name>A0ABV3J8X3_9ACTN</name>
<dbReference type="RefSeq" id="WP_225627749.1">
    <property type="nucleotide sequence ID" value="NZ_JBEXRD010000017.1"/>
</dbReference>
<comment type="caution">
    <text evidence="2">The sequence shown here is derived from an EMBL/GenBank/DDBJ whole genome shotgun (WGS) entry which is preliminary data.</text>
</comment>
<proteinExistence type="predicted"/>
<keyword evidence="1" id="KW-1133">Transmembrane helix</keyword>
<gene>
    <name evidence="2" type="ORF">AB0K95_04950</name>
</gene>
<sequence length="177" mass="18321">MHEPAAHPSPEPDAPRAAERRLPEPRLLSGVYGLVLASALAAALDSPDEQTSPGSDALWVLLTAVAAAAAHGYAHVLSHRMSAEPGGLVAGLRAMIAEWPVVAAAVPTVVLLLLAVPDWWTEASAVEVALVVNTLILAGWGMWTARRAGRTWPASLRAGAGDMLIGLVIIGANAVIK</sequence>
<feature type="transmembrane region" description="Helical" evidence="1">
    <location>
        <begin position="27"/>
        <end position="45"/>
    </location>
</feature>